<dbReference type="PANTHER" id="PTHR30055">
    <property type="entry name" value="HTH-TYPE TRANSCRIPTIONAL REGULATOR RUTR"/>
    <property type="match status" value="1"/>
</dbReference>
<dbReference type="GO" id="GO:0003700">
    <property type="term" value="F:DNA-binding transcription factor activity"/>
    <property type="evidence" value="ECO:0007669"/>
    <property type="project" value="TreeGrafter"/>
</dbReference>
<reference evidence="7" key="1">
    <citation type="submission" date="2020-11" db="EMBL/GenBank/DDBJ databases">
        <title>Nocardioides sp. nov., isolated from Soil of Cynanchum wilfordii Hemsley rhizosphere.</title>
        <authorList>
            <person name="Lee J.-S."/>
            <person name="Suh M.K."/>
            <person name="Kim J.-S."/>
        </authorList>
    </citation>
    <scope>NUCLEOTIDE SEQUENCE</scope>
    <source>
        <strain evidence="7">KCTC 19275</strain>
    </source>
</reference>
<evidence type="ECO:0000256" key="5">
    <source>
        <dbReference type="PROSITE-ProRule" id="PRU00335"/>
    </source>
</evidence>
<dbReference type="PANTHER" id="PTHR30055:SF200">
    <property type="entry name" value="HTH-TYPE TRANSCRIPTIONAL REPRESSOR BDCR"/>
    <property type="match status" value="1"/>
</dbReference>
<evidence type="ECO:0000256" key="1">
    <source>
        <dbReference type="ARBA" id="ARBA00022491"/>
    </source>
</evidence>
<evidence type="ECO:0000259" key="6">
    <source>
        <dbReference type="PROSITE" id="PS50977"/>
    </source>
</evidence>
<keyword evidence="1" id="KW-0678">Repressor</keyword>
<evidence type="ECO:0000256" key="4">
    <source>
        <dbReference type="ARBA" id="ARBA00023163"/>
    </source>
</evidence>
<keyword evidence="8" id="KW-1185">Reference proteome</keyword>
<dbReference type="InterPro" id="IPR009057">
    <property type="entry name" value="Homeodomain-like_sf"/>
</dbReference>
<feature type="domain" description="HTH tetR-type" evidence="6">
    <location>
        <begin position="11"/>
        <end position="71"/>
    </location>
</feature>
<evidence type="ECO:0000256" key="3">
    <source>
        <dbReference type="ARBA" id="ARBA00023125"/>
    </source>
</evidence>
<gene>
    <name evidence="7" type="ORF">ISU07_22460</name>
</gene>
<dbReference type="SUPFAM" id="SSF48498">
    <property type="entry name" value="Tetracyclin repressor-like, C-terminal domain"/>
    <property type="match status" value="1"/>
</dbReference>
<dbReference type="Pfam" id="PF13977">
    <property type="entry name" value="TetR_C_6"/>
    <property type="match status" value="1"/>
</dbReference>
<organism evidence="7 8">
    <name type="scientific">Nocardioides islandensis</name>
    <dbReference type="NCBI Taxonomy" id="433663"/>
    <lineage>
        <taxon>Bacteria</taxon>
        <taxon>Bacillati</taxon>
        <taxon>Actinomycetota</taxon>
        <taxon>Actinomycetes</taxon>
        <taxon>Propionibacteriales</taxon>
        <taxon>Nocardioidaceae</taxon>
        <taxon>Nocardioides</taxon>
    </lineage>
</organism>
<evidence type="ECO:0000313" key="7">
    <source>
        <dbReference type="EMBL" id="MBF4765907.1"/>
    </source>
</evidence>
<dbReference type="PRINTS" id="PR00455">
    <property type="entry name" value="HTHTETR"/>
</dbReference>
<dbReference type="PROSITE" id="PS50977">
    <property type="entry name" value="HTH_TETR_2"/>
    <property type="match status" value="1"/>
</dbReference>
<dbReference type="SUPFAM" id="SSF46689">
    <property type="entry name" value="Homeodomain-like"/>
    <property type="match status" value="1"/>
</dbReference>
<keyword evidence="2" id="KW-0805">Transcription regulation</keyword>
<dbReference type="Gene3D" id="1.10.357.10">
    <property type="entry name" value="Tetracycline Repressor, domain 2"/>
    <property type="match status" value="1"/>
</dbReference>
<keyword evidence="4" id="KW-0804">Transcription</keyword>
<dbReference type="GO" id="GO:0000976">
    <property type="term" value="F:transcription cis-regulatory region binding"/>
    <property type="evidence" value="ECO:0007669"/>
    <property type="project" value="TreeGrafter"/>
</dbReference>
<name>A0A930VJW9_9ACTN</name>
<dbReference type="InterPro" id="IPR036271">
    <property type="entry name" value="Tet_transcr_reg_TetR-rel_C_sf"/>
</dbReference>
<dbReference type="Pfam" id="PF00440">
    <property type="entry name" value="TetR_N"/>
    <property type="match status" value="1"/>
</dbReference>
<dbReference type="AlphaFoldDB" id="A0A930VJW9"/>
<keyword evidence="3 5" id="KW-0238">DNA-binding</keyword>
<accession>A0A930VJW9</accession>
<comment type="caution">
    <text evidence="7">The sequence shown here is derived from an EMBL/GenBank/DDBJ whole genome shotgun (WGS) entry which is preliminary data.</text>
</comment>
<protein>
    <submittedName>
        <fullName evidence="7">TetR/AcrR family transcriptional regulator</fullName>
    </submittedName>
</protein>
<evidence type="ECO:0000313" key="8">
    <source>
        <dbReference type="Proteomes" id="UP000640489"/>
    </source>
</evidence>
<sequence length="198" mass="21677">MTGTRTRQKVEVRREEILLAALAEVERVGLAAVRVSDVATALGISTGLVFYHFRTKDELVADAFTYAVERDLTTMERAAARRGPVLDRIRAVLRTYGPTGSATGWRLWIDGWALAQHEPVIADHFRTLDDRSRGILRALVDEGLADGSLTCSDPGASVRRLLALLDGLSVAAEVHRSVSRKQLRTWVDGAIETELVGG</sequence>
<evidence type="ECO:0000256" key="2">
    <source>
        <dbReference type="ARBA" id="ARBA00023015"/>
    </source>
</evidence>
<feature type="DNA-binding region" description="H-T-H motif" evidence="5">
    <location>
        <begin position="34"/>
        <end position="53"/>
    </location>
</feature>
<proteinExistence type="predicted"/>
<dbReference type="RefSeq" id="WP_194709091.1">
    <property type="nucleotide sequence ID" value="NZ_JADKPN010000020.1"/>
</dbReference>
<dbReference type="InterPro" id="IPR039538">
    <property type="entry name" value="BetI_C"/>
</dbReference>
<dbReference type="Proteomes" id="UP000640489">
    <property type="component" value="Unassembled WGS sequence"/>
</dbReference>
<dbReference type="EMBL" id="JADKPN010000020">
    <property type="protein sequence ID" value="MBF4765907.1"/>
    <property type="molecule type" value="Genomic_DNA"/>
</dbReference>
<dbReference type="InterPro" id="IPR050109">
    <property type="entry name" value="HTH-type_TetR-like_transc_reg"/>
</dbReference>
<dbReference type="InterPro" id="IPR001647">
    <property type="entry name" value="HTH_TetR"/>
</dbReference>